<dbReference type="RefSeq" id="WP_066428094.1">
    <property type="nucleotide sequence ID" value="NZ_CP014227.1"/>
</dbReference>
<evidence type="ECO:0008006" key="5">
    <source>
        <dbReference type="Google" id="ProtNLM"/>
    </source>
</evidence>
<dbReference type="AlphaFoldDB" id="A0AAX2GYG7"/>
<reference evidence="2 4" key="2">
    <citation type="submission" date="2017-06" db="EMBL/GenBank/DDBJ databases">
        <authorList>
            <consortium name="Pathogen Informatics"/>
        </authorList>
    </citation>
    <scope>NUCLEOTIDE SEQUENCE [LARGE SCALE GENOMIC DNA]</scope>
    <source>
        <strain evidence="2 4">NCTC12947</strain>
    </source>
</reference>
<gene>
    <name evidence="1" type="ORF">AXF12_02675</name>
    <name evidence="2" type="ORF">SAMEA44541418_01207</name>
</gene>
<accession>A0AAX2GYG7</accession>
<dbReference type="EMBL" id="CP014227">
    <property type="protein sequence ID" value="AMD84523.1"/>
    <property type="molecule type" value="Genomic_DNA"/>
</dbReference>
<evidence type="ECO:0000313" key="1">
    <source>
        <dbReference type="EMBL" id="AMD84523.1"/>
    </source>
</evidence>
<evidence type="ECO:0000313" key="3">
    <source>
        <dbReference type="Proteomes" id="UP000065822"/>
    </source>
</evidence>
<keyword evidence="3" id="KW-1185">Reference proteome</keyword>
<reference evidence="1 3" key="1">
    <citation type="submission" date="2016-02" db="EMBL/GenBank/DDBJ databases">
        <authorList>
            <person name="Holder M.E."/>
            <person name="Ajami N.J."/>
            <person name="Petrosino J.F."/>
        </authorList>
    </citation>
    <scope>NUCLEOTIDE SEQUENCE [LARGE SCALE GENOMIC DNA]</scope>
    <source>
        <strain evidence="1 3">CCUG 32990</strain>
    </source>
</reference>
<dbReference type="KEGG" id="chg:AXF12_02675"/>
<protein>
    <recommendedName>
        <fullName evidence="5">Excinuclease ABC subunit B</fullName>
    </recommendedName>
</protein>
<evidence type="ECO:0000313" key="4">
    <source>
        <dbReference type="Proteomes" id="UP000215539"/>
    </source>
</evidence>
<proteinExistence type="predicted"/>
<name>A0AAX2GYG7_9FLAO</name>
<organism evidence="2 4">
    <name type="scientific">Capnocytophaga haemolytica</name>
    <dbReference type="NCBI Taxonomy" id="45243"/>
    <lineage>
        <taxon>Bacteria</taxon>
        <taxon>Pseudomonadati</taxon>
        <taxon>Bacteroidota</taxon>
        <taxon>Flavobacteriia</taxon>
        <taxon>Flavobacteriales</taxon>
        <taxon>Flavobacteriaceae</taxon>
        <taxon>Capnocytophaga</taxon>
    </lineage>
</organism>
<evidence type="ECO:0000313" key="2">
    <source>
        <dbReference type="EMBL" id="SNV09662.1"/>
    </source>
</evidence>
<dbReference type="Proteomes" id="UP000215539">
    <property type="component" value="Chromosome 1"/>
</dbReference>
<dbReference type="EMBL" id="LT906449">
    <property type="protein sequence ID" value="SNV09662.1"/>
    <property type="molecule type" value="Genomic_DNA"/>
</dbReference>
<dbReference type="Proteomes" id="UP000065822">
    <property type="component" value="Chromosome"/>
</dbReference>
<sequence length="117" mass="14067">MFERDYIKKQVDKFFYELALLLQREHPKEERLREIDALGVRYTGDSLEYWQRQSAEALIGQLDIEHLQMVAEMLYQTYALSGNAVQQQKMRLLYEYIQQATGVFSWELNRRIQQLSD</sequence>